<accession>A0AAD5RPX6</accession>
<comment type="caution">
    <text evidence="2">The sequence shown here is derived from an EMBL/GenBank/DDBJ whole genome shotgun (WGS) entry which is preliminary data.</text>
</comment>
<organism evidence="2 3">
    <name type="scientific">Zalerion maritima</name>
    <dbReference type="NCBI Taxonomy" id="339359"/>
    <lineage>
        <taxon>Eukaryota</taxon>
        <taxon>Fungi</taxon>
        <taxon>Dikarya</taxon>
        <taxon>Ascomycota</taxon>
        <taxon>Pezizomycotina</taxon>
        <taxon>Sordariomycetes</taxon>
        <taxon>Lulworthiomycetidae</taxon>
        <taxon>Lulworthiales</taxon>
        <taxon>Lulworthiaceae</taxon>
        <taxon>Zalerion</taxon>
    </lineage>
</organism>
<evidence type="ECO:0000313" key="3">
    <source>
        <dbReference type="Proteomes" id="UP001201980"/>
    </source>
</evidence>
<sequence length="323" mass="36015">MPSLHSSLGSGLSRRPRHKPSSHHPNIHSRQRIGPSDPFYLPGTWILGALLYSPSAPMPDVRSLLLQPLPGVAVPMLPEAKKIVLWNEIVKTKLLSLFNILNVKVEPDVIAALYAGCRVSDSESMKLNPATHPSSVFDVEAETVAPYAAARTSKKNWASKSKQRRKRKQNKQKKRKASKLVDPGLHHLEGILELYSQGFIYRQQEGHPTLETLSNAEIGKNPVLRQIQTYLEDTNGQYRPSMDDIGKYSAEDIKTALCEVLEEDAEATLKEEFGKMVVGKSIIPRAHPPLFLSLMFPDHTDILLDFPCIGKLSKLDFAPEFAV</sequence>
<evidence type="ECO:0000313" key="2">
    <source>
        <dbReference type="EMBL" id="KAJ2900050.1"/>
    </source>
</evidence>
<dbReference type="AlphaFoldDB" id="A0AAD5RPX6"/>
<dbReference type="EMBL" id="JAKWBI020000180">
    <property type="protein sequence ID" value="KAJ2900050.1"/>
    <property type="molecule type" value="Genomic_DNA"/>
</dbReference>
<feature type="compositionally biased region" description="Low complexity" evidence="1">
    <location>
        <begin position="1"/>
        <end position="13"/>
    </location>
</feature>
<feature type="compositionally biased region" description="Basic residues" evidence="1">
    <location>
        <begin position="161"/>
        <end position="178"/>
    </location>
</feature>
<feature type="region of interest" description="Disordered" evidence="1">
    <location>
        <begin position="152"/>
        <end position="179"/>
    </location>
</feature>
<evidence type="ECO:0000256" key="1">
    <source>
        <dbReference type="SAM" id="MobiDB-lite"/>
    </source>
</evidence>
<feature type="compositionally biased region" description="Basic residues" evidence="1">
    <location>
        <begin position="14"/>
        <end position="31"/>
    </location>
</feature>
<proteinExistence type="predicted"/>
<feature type="region of interest" description="Disordered" evidence="1">
    <location>
        <begin position="1"/>
        <end position="33"/>
    </location>
</feature>
<reference evidence="2" key="1">
    <citation type="submission" date="2022-07" db="EMBL/GenBank/DDBJ databases">
        <title>Draft genome sequence of Zalerion maritima ATCC 34329, a (micro)plastics degrading marine fungus.</title>
        <authorList>
            <person name="Paco A."/>
            <person name="Goncalves M.F.M."/>
            <person name="Rocha-Santos T.A.P."/>
            <person name="Alves A."/>
        </authorList>
    </citation>
    <scope>NUCLEOTIDE SEQUENCE</scope>
    <source>
        <strain evidence="2">ATCC 34329</strain>
    </source>
</reference>
<keyword evidence="3" id="KW-1185">Reference proteome</keyword>
<gene>
    <name evidence="2" type="ORF">MKZ38_002668</name>
</gene>
<protein>
    <submittedName>
        <fullName evidence="2">Uncharacterized protein</fullName>
    </submittedName>
</protein>
<dbReference type="Proteomes" id="UP001201980">
    <property type="component" value="Unassembled WGS sequence"/>
</dbReference>
<name>A0AAD5RPX6_9PEZI</name>